<dbReference type="InterPro" id="IPR049551">
    <property type="entry name" value="PKS_DH_C"/>
</dbReference>
<evidence type="ECO:0000313" key="5">
    <source>
        <dbReference type="EMBL" id="GDY50729.1"/>
    </source>
</evidence>
<comment type="caution">
    <text evidence="5">The sequence shown here is derived from an EMBL/GenBank/DDBJ whole genome shotgun (WGS) entry which is preliminary data.</text>
</comment>
<sequence>MLPGTAFVELALHAGDRVGCARLEELTLEAPLILPAHGGVQVRVTVSDPDDSGCRTLTVHSCEDGGEGPWLRHATGSLAPQSSTSARAALPASVWPPRDAEPVALDGHYERLAETGLRYGPVFQGLRGVWRRGTEVFAEVALPDEAEQDPRGFGLHPALLDAALHAVGAAATGTSEQIRLPFSWSGVSLYAAGAAMLRVRLTPTGPDGMALSMEVTDGTGAPVATVDSLATRPVFPEQVNAARGAVHRSLFQLNWRVLPGAETPANRAVAEVAPLDGVDWRDIAAFGEAIGAEGPCLRRWRVWSHPCPPLTATRYGT</sequence>
<keyword evidence="1" id="KW-0808">Transferase</keyword>
<accession>A0A4D4KY31</accession>
<dbReference type="SMART" id="SM00826">
    <property type="entry name" value="PKS_DH"/>
    <property type="match status" value="1"/>
</dbReference>
<comment type="caution">
    <text evidence="3">Lacks conserved residue(s) required for the propagation of feature annotation.</text>
</comment>
<dbReference type="InterPro" id="IPR049552">
    <property type="entry name" value="PKS_DH_N"/>
</dbReference>
<dbReference type="Pfam" id="PF21089">
    <property type="entry name" value="PKS_DH_N"/>
    <property type="match status" value="1"/>
</dbReference>
<dbReference type="GO" id="GO:0006633">
    <property type="term" value="P:fatty acid biosynthetic process"/>
    <property type="evidence" value="ECO:0007669"/>
    <property type="project" value="TreeGrafter"/>
</dbReference>
<evidence type="ECO:0000313" key="6">
    <source>
        <dbReference type="Proteomes" id="UP000301309"/>
    </source>
</evidence>
<dbReference type="Pfam" id="PF14765">
    <property type="entry name" value="PS-DH"/>
    <property type="match status" value="1"/>
</dbReference>
<feature type="region of interest" description="C-terminal hotdog fold" evidence="3">
    <location>
        <begin position="100"/>
        <end position="240"/>
    </location>
</feature>
<proteinExistence type="predicted"/>
<dbReference type="InterPro" id="IPR020807">
    <property type="entry name" value="PKS_DH"/>
</dbReference>
<feature type="region of interest" description="N-terminal hotdog fold" evidence="3">
    <location>
        <begin position="1"/>
        <end position="85"/>
    </location>
</feature>
<evidence type="ECO:0000256" key="2">
    <source>
        <dbReference type="ARBA" id="ARBA00023268"/>
    </source>
</evidence>
<dbReference type="PANTHER" id="PTHR43775">
    <property type="entry name" value="FATTY ACID SYNTHASE"/>
    <property type="match status" value="1"/>
</dbReference>
<feature type="domain" description="PKS/mFAS DH" evidence="4">
    <location>
        <begin position="1"/>
        <end position="240"/>
    </location>
</feature>
<dbReference type="InterPro" id="IPR042104">
    <property type="entry name" value="PKS_dehydratase_sf"/>
</dbReference>
<evidence type="ECO:0000256" key="3">
    <source>
        <dbReference type="PROSITE-ProRule" id="PRU01363"/>
    </source>
</evidence>
<keyword evidence="2" id="KW-0511">Multifunctional enzyme</keyword>
<protein>
    <recommendedName>
        <fullName evidence="4">PKS/mFAS DH domain-containing protein</fullName>
    </recommendedName>
</protein>
<evidence type="ECO:0000256" key="1">
    <source>
        <dbReference type="ARBA" id="ARBA00022679"/>
    </source>
</evidence>
<dbReference type="PROSITE" id="PS52019">
    <property type="entry name" value="PKS_MFAS_DH"/>
    <property type="match status" value="1"/>
</dbReference>
<dbReference type="InterPro" id="IPR050091">
    <property type="entry name" value="PKS_NRPS_Biosynth_Enz"/>
</dbReference>
<reference evidence="5 6" key="1">
    <citation type="journal article" date="2020" name="Int. J. Syst. Evol. Microbiol.">
        <title>Reclassification of Streptomyces castelarensis and Streptomyces sporoclivatus as later heterotypic synonyms of Streptomyces antimycoticus.</title>
        <authorList>
            <person name="Komaki H."/>
            <person name="Tamura T."/>
        </authorList>
    </citation>
    <scope>NUCLEOTIDE SEQUENCE [LARGE SCALE GENOMIC DNA]</scope>
    <source>
        <strain evidence="5 6">NBRC 13459</strain>
    </source>
</reference>
<dbReference type="GO" id="GO:0004312">
    <property type="term" value="F:fatty acid synthase activity"/>
    <property type="evidence" value="ECO:0007669"/>
    <property type="project" value="TreeGrafter"/>
</dbReference>
<keyword evidence="6" id="KW-1185">Reference proteome</keyword>
<gene>
    <name evidence="5" type="ORF">SVIO_013520</name>
</gene>
<dbReference type="Proteomes" id="UP000301309">
    <property type="component" value="Unassembled WGS sequence"/>
</dbReference>
<dbReference type="PANTHER" id="PTHR43775:SF51">
    <property type="entry name" value="INACTIVE PHENOLPHTHIOCEROL SYNTHESIS POLYKETIDE SYNTHASE TYPE I PKS1-RELATED"/>
    <property type="match status" value="1"/>
</dbReference>
<name>A0A4D4KY31_STRVO</name>
<evidence type="ECO:0000259" key="4">
    <source>
        <dbReference type="PROSITE" id="PS52019"/>
    </source>
</evidence>
<dbReference type="Gene3D" id="3.10.129.110">
    <property type="entry name" value="Polyketide synthase dehydratase"/>
    <property type="match status" value="1"/>
</dbReference>
<organism evidence="5 6">
    <name type="scientific">Streptomyces violaceusniger</name>
    <dbReference type="NCBI Taxonomy" id="68280"/>
    <lineage>
        <taxon>Bacteria</taxon>
        <taxon>Bacillati</taxon>
        <taxon>Actinomycetota</taxon>
        <taxon>Actinomycetes</taxon>
        <taxon>Kitasatosporales</taxon>
        <taxon>Streptomycetaceae</taxon>
        <taxon>Streptomyces</taxon>
        <taxon>Streptomyces violaceusniger group</taxon>
    </lineage>
</organism>
<dbReference type="InterPro" id="IPR049900">
    <property type="entry name" value="PKS_mFAS_DH"/>
</dbReference>
<dbReference type="EMBL" id="BJHW01000001">
    <property type="protein sequence ID" value="GDY50729.1"/>
    <property type="molecule type" value="Genomic_DNA"/>
</dbReference>
<dbReference type="AlphaFoldDB" id="A0A4D4KY31"/>